<evidence type="ECO:0000256" key="2">
    <source>
        <dbReference type="ARBA" id="ARBA00008834"/>
    </source>
</evidence>
<dbReference type="AlphaFoldDB" id="I1HGZ6"/>
<keyword evidence="12" id="KW-1185">Reference proteome</keyword>
<dbReference type="InterPro" id="IPR000743">
    <property type="entry name" value="Glyco_hydro_28"/>
</dbReference>
<proteinExistence type="inferred from homology"/>
<evidence type="ECO:0000256" key="8">
    <source>
        <dbReference type="PROSITE-ProRule" id="PRU10052"/>
    </source>
</evidence>
<dbReference type="InterPro" id="IPR011050">
    <property type="entry name" value="Pectin_lyase_fold/virulence"/>
</dbReference>
<name>I1HGZ6_BRADI</name>
<dbReference type="FunCoup" id="I1HGZ6">
    <property type="interactions" value="24"/>
</dbReference>
<comment type="similarity">
    <text evidence="2 9">Belongs to the glycosyl hydrolase 28 family.</text>
</comment>
<evidence type="ECO:0000256" key="5">
    <source>
        <dbReference type="ARBA" id="ARBA00022801"/>
    </source>
</evidence>
<dbReference type="PROSITE" id="PS00502">
    <property type="entry name" value="POLYGALACTURONASE"/>
    <property type="match status" value="1"/>
</dbReference>
<protein>
    <recommendedName>
        <fullName evidence="13">Polygalacturonase</fullName>
    </recommendedName>
</protein>
<feature type="active site" evidence="8">
    <location>
        <position position="291"/>
    </location>
</feature>
<dbReference type="Gramene" id="KQK05109">
    <property type="protein sequence ID" value="KQK05109"/>
    <property type="gene ID" value="BRADI_2g18060v3"/>
</dbReference>
<gene>
    <name evidence="10" type="ORF">BRADI_2g18060v3</name>
</gene>
<reference evidence="11" key="3">
    <citation type="submission" date="2018-08" db="UniProtKB">
        <authorList>
            <consortium name="EnsemblPlants"/>
        </authorList>
    </citation>
    <scope>IDENTIFICATION</scope>
    <source>
        <strain evidence="11">cv. Bd21</strain>
    </source>
</reference>
<dbReference type="GO" id="GO:0004650">
    <property type="term" value="F:polygalacturonase activity"/>
    <property type="evidence" value="ECO:0007669"/>
    <property type="project" value="InterPro"/>
</dbReference>
<dbReference type="PANTHER" id="PTHR31375">
    <property type="match status" value="1"/>
</dbReference>
<evidence type="ECO:0000256" key="9">
    <source>
        <dbReference type="RuleBase" id="RU361169"/>
    </source>
</evidence>
<keyword evidence="3" id="KW-0134">Cell wall</keyword>
<accession>I1HGZ6</accession>
<dbReference type="Pfam" id="PF00295">
    <property type="entry name" value="Glyco_hydro_28"/>
    <property type="match status" value="1"/>
</dbReference>
<dbReference type="SMART" id="SM00710">
    <property type="entry name" value="PbH1"/>
    <property type="match status" value="5"/>
</dbReference>
<dbReference type="OMA" id="DDSPCEG"/>
<dbReference type="SUPFAM" id="SSF51126">
    <property type="entry name" value="Pectin lyase-like"/>
    <property type="match status" value="1"/>
</dbReference>
<dbReference type="STRING" id="15368.I1HGZ6"/>
<dbReference type="HOGENOM" id="CLU_016031_2_3_1"/>
<evidence type="ECO:0000313" key="12">
    <source>
        <dbReference type="Proteomes" id="UP000008810"/>
    </source>
</evidence>
<evidence type="ECO:0000256" key="4">
    <source>
        <dbReference type="ARBA" id="ARBA00022525"/>
    </source>
</evidence>
<keyword evidence="4" id="KW-0964">Secreted</keyword>
<organism evidence="10">
    <name type="scientific">Brachypodium distachyon</name>
    <name type="common">Purple false brome</name>
    <name type="synonym">Trachynia distachya</name>
    <dbReference type="NCBI Taxonomy" id="15368"/>
    <lineage>
        <taxon>Eukaryota</taxon>
        <taxon>Viridiplantae</taxon>
        <taxon>Streptophyta</taxon>
        <taxon>Embryophyta</taxon>
        <taxon>Tracheophyta</taxon>
        <taxon>Spermatophyta</taxon>
        <taxon>Magnoliopsida</taxon>
        <taxon>Liliopsida</taxon>
        <taxon>Poales</taxon>
        <taxon>Poaceae</taxon>
        <taxon>BOP clade</taxon>
        <taxon>Pooideae</taxon>
        <taxon>Stipodae</taxon>
        <taxon>Brachypodieae</taxon>
        <taxon>Brachypodium</taxon>
    </lineage>
</organism>
<dbReference type="EMBL" id="CM000881">
    <property type="protein sequence ID" value="KQK05109.2"/>
    <property type="molecule type" value="Genomic_DNA"/>
</dbReference>
<dbReference type="eggNOG" id="ENOG502QRJW">
    <property type="taxonomic scope" value="Eukaryota"/>
</dbReference>
<dbReference type="Gene3D" id="2.160.20.10">
    <property type="entry name" value="Single-stranded right-handed beta-helix, Pectin lyase-like"/>
    <property type="match status" value="1"/>
</dbReference>
<keyword evidence="7" id="KW-0961">Cell wall biogenesis/degradation</keyword>
<dbReference type="ExpressionAtlas" id="I1HGZ6">
    <property type="expression patterns" value="baseline and differential"/>
</dbReference>
<evidence type="ECO:0000256" key="7">
    <source>
        <dbReference type="ARBA" id="ARBA00023316"/>
    </source>
</evidence>
<dbReference type="InterPro" id="IPR012334">
    <property type="entry name" value="Pectin_lyas_fold"/>
</dbReference>
<evidence type="ECO:0000256" key="1">
    <source>
        <dbReference type="ARBA" id="ARBA00004191"/>
    </source>
</evidence>
<dbReference type="InterPro" id="IPR006626">
    <property type="entry name" value="PbH1"/>
</dbReference>
<evidence type="ECO:0000256" key="6">
    <source>
        <dbReference type="ARBA" id="ARBA00023295"/>
    </source>
</evidence>
<dbReference type="GO" id="GO:0005975">
    <property type="term" value="P:carbohydrate metabolic process"/>
    <property type="evidence" value="ECO:0007669"/>
    <property type="project" value="InterPro"/>
</dbReference>
<dbReference type="EnsemblPlants" id="KQK05109">
    <property type="protein sequence ID" value="KQK05109"/>
    <property type="gene ID" value="BRADI_2g18060v3"/>
</dbReference>
<dbReference type="InParanoid" id="I1HGZ6"/>
<dbReference type="GO" id="GO:0071555">
    <property type="term" value="P:cell wall organization"/>
    <property type="evidence" value="ECO:0007669"/>
    <property type="project" value="UniProtKB-KW"/>
</dbReference>
<dbReference type="Proteomes" id="UP000008810">
    <property type="component" value="Chromosome 2"/>
</dbReference>
<keyword evidence="5 9" id="KW-0378">Hydrolase</keyword>
<evidence type="ECO:0000313" key="10">
    <source>
        <dbReference type="EMBL" id="KQK05109.2"/>
    </source>
</evidence>
<evidence type="ECO:0000313" key="11">
    <source>
        <dbReference type="EnsemblPlants" id="KQK05109"/>
    </source>
</evidence>
<keyword evidence="6 9" id="KW-0326">Glycosidase</keyword>
<reference evidence="10 11" key="1">
    <citation type="journal article" date="2010" name="Nature">
        <title>Genome sequencing and analysis of the model grass Brachypodium distachyon.</title>
        <authorList>
            <consortium name="International Brachypodium Initiative"/>
        </authorList>
    </citation>
    <scope>NUCLEOTIDE SEQUENCE [LARGE SCALE GENOMIC DNA]</scope>
    <source>
        <strain evidence="10 11">Bd21</strain>
    </source>
</reference>
<accession>A0A0Q3G3K9</accession>
<dbReference type="OrthoDB" id="187139at2759"/>
<evidence type="ECO:0008006" key="13">
    <source>
        <dbReference type="Google" id="ProtNLM"/>
    </source>
</evidence>
<sequence length="450" mass="47547">MPRCRAILFSSPPVSSGIRLAASPVLHVAAAATASLIDPAMALVARSPLSLLLVAAVLLCSGTGEARVLLTLDDFGAVGDGIANDTQAFLDAWAAACASAEQAVLAVPAGKFYRIWPVQLAGPCKEKLKLLIAGTVVAPASPDEWAGRDPTKWLYIYGVDGLSLSGGGTIDGAGKEWWARSCKRKKTQPCNTRPPPKAVHFEECRGVSVQGLTLQNGQQFHLTFTRCIDVKANFLRVIAPADSPNTDGIHLNDSSRVQIMDNLISTGDDCVSMVGNCSHVRVEDISCGPGHGISIGSLGKNRTTDRVENVRVDTCLLTNTTNGVRIKSWQGGMGSAYNLRFEGIVMKNVSNPIIIDQYYCDQPTPCANQTQAVEVRKVEFVDVRGTSATAQAIKMACSDAVPCRELELKNVNLTVEGGGAAPATAFCYKAYGKTVGTVVPGSCLANHGSS</sequence>
<dbReference type="FunFam" id="2.160.20.10:FF:000041">
    <property type="entry name" value="Putative polygalacturonase"/>
    <property type="match status" value="1"/>
</dbReference>
<reference evidence="10" key="2">
    <citation type="submission" date="2017-06" db="EMBL/GenBank/DDBJ databases">
        <title>WGS assembly of Brachypodium distachyon.</title>
        <authorList>
            <consortium name="The International Brachypodium Initiative"/>
            <person name="Lucas S."/>
            <person name="Harmon-Smith M."/>
            <person name="Lail K."/>
            <person name="Tice H."/>
            <person name="Grimwood J."/>
            <person name="Bruce D."/>
            <person name="Barry K."/>
            <person name="Shu S."/>
            <person name="Lindquist E."/>
            <person name="Wang M."/>
            <person name="Pitluck S."/>
            <person name="Vogel J.P."/>
            <person name="Garvin D.F."/>
            <person name="Mockler T.C."/>
            <person name="Schmutz J."/>
            <person name="Rokhsar D."/>
            <person name="Bevan M.W."/>
        </authorList>
    </citation>
    <scope>NUCLEOTIDE SEQUENCE</scope>
    <source>
        <strain evidence="10">Bd21</strain>
    </source>
</reference>
<comment type="subcellular location">
    <subcellularLocation>
        <location evidence="1">Secreted</location>
        <location evidence="1">Cell wall</location>
    </subcellularLocation>
</comment>
<evidence type="ECO:0000256" key="3">
    <source>
        <dbReference type="ARBA" id="ARBA00022512"/>
    </source>
</evidence>